<dbReference type="GO" id="GO:0030246">
    <property type="term" value="F:carbohydrate binding"/>
    <property type="evidence" value="ECO:0007669"/>
    <property type="project" value="UniProtKB-ARBA"/>
</dbReference>
<keyword evidence="3 5" id="KW-0732">Signal</keyword>
<comment type="subcellular location">
    <subcellularLocation>
        <location evidence="1">Cell envelope</location>
    </subcellularLocation>
</comment>
<organism evidence="7 8">
    <name type="scientific">Lactonifactor longoviformis DSM 17459</name>
    <dbReference type="NCBI Taxonomy" id="1122155"/>
    <lineage>
        <taxon>Bacteria</taxon>
        <taxon>Bacillati</taxon>
        <taxon>Bacillota</taxon>
        <taxon>Clostridia</taxon>
        <taxon>Eubacteriales</taxon>
        <taxon>Clostridiaceae</taxon>
        <taxon>Lactonifactor</taxon>
    </lineage>
</organism>
<keyword evidence="8" id="KW-1185">Reference proteome</keyword>
<dbReference type="Gene3D" id="3.40.50.2300">
    <property type="match status" value="2"/>
</dbReference>
<dbReference type="InterPro" id="IPR025997">
    <property type="entry name" value="SBP_2_dom"/>
</dbReference>
<dbReference type="STRING" id="1122155.SAMN02745158_04366"/>
<reference evidence="7 8" key="1">
    <citation type="submission" date="2016-11" db="EMBL/GenBank/DDBJ databases">
        <authorList>
            <person name="Jaros S."/>
            <person name="Januszkiewicz K."/>
            <person name="Wedrychowicz H."/>
        </authorList>
    </citation>
    <scope>NUCLEOTIDE SEQUENCE [LARGE SCALE GENOMIC DNA]</scope>
    <source>
        <strain evidence="7 8">DSM 17459</strain>
    </source>
</reference>
<dbReference type="AlphaFoldDB" id="A0A1M5D0I8"/>
<dbReference type="PROSITE" id="PS51257">
    <property type="entry name" value="PROKAR_LIPOPROTEIN"/>
    <property type="match status" value="1"/>
</dbReference>
<dbReference type="PANTHER" id="PTHR46847:SF1">
    <property type="entry name" value="D-ALLOSE-BINDING PERIPLASMIC PROTEIN-RELATED"/>
    <property type="match status" value="1"/>
</dbReference>
<proteinExistence type="inferred from homology"/>
<dbReference type="InterPro" id="IPR028082">
    <property type="entry name" value="Peripla_BP_I"/>
</dbReference>
<dbReference type="EMBL" id="FQVI01000051">
    <property type="protein sequence ID" value="SHF60501.1"/>
    <property type="molecule type" value="Genomic_DNA"/>
</dbReference>
<dbReference type="PANTHER" id="PTHR46847">
    <property type="entry name" value="D-ALLOSE-BINDING PERIPLASMIC PROTEIN-RELATED"/>
    <property type="match status" value="1"/>
</dbReference>
<dbReference type="RefSeq" id="WP_072854866.1">
    <property type="nucleotide sequence ID" value="NZ_FQVI01000051.1"/>
</dbReference>
<comment type="similarity">
    <text evidence="2">Belongs to the bacterial solute-binding protein 2 family.</text>
</comment>
<dbReference type="OrthoDB" id="569491at2"/>
<dbReference type="Pfam" id="PF13407">
    <property type="entry name" value="Peripla_BP_4"/>
    <property type="match status" value="1"/>
</dbReference>
<dbReference type="Proteomes" id="UP000184245">
    <property type="component" value="Unassembled WGS sequence"/>
</dbReference>
<name>A0A1M5D0I8_9CLOT</name>
<feature type="domain" description="Periplasmic binding protein" evidence="6">
    <location>
        <begin position="59"/>
        <end position="314"/>
    </location>
</feature>
<evidence type="ECO:0000313" key="7">
    <source>
        <dbReference type="EMBL" id="SHF60501.1"/>
    </source>
</evidence>
<evidence type="ECO:0000259" key="6">
    <source>
        <dbReference type="Pfam" id="PF13407"/>
    </source>
</evidence>
<dbReference type="GO" id="GO:0030313">
    <property type="term" value="C:cell envelope"/>
    <property type="evidence" value="ECO:0007669"/>
    <property type="project" value="UniProtKB-SubCell"/>
</dbReference>
<accession>A0A1M5D0I8</accession>
<evidence type="ECO:0000256" key="5">
    <source>
        <dbReference type="SAM" id="SignalP"/>
    </source>
</evidence>
<sequence length="345" mass="37149">MVKKRIISVMMAVLLVAVLAAGCGKNDSTEEPENKEGTDTAAEQEPENKEKDTYKISALLYSRGFEFMVALDQGIQDKCKEYGIEVEVLDGNSDSSTQITQIEDSITKGVDAILLAPNNSEELVAGVKKANDAGVPVVVLDGNVAEGCEVLASCTFDNKAGGKMAAEHLMEIADPCSVLECTGATGAYHAVRRGGGFEDEMATDSSYKVIANDCSWDAETAQNATVDILSSNSEVNAVFTHNGEMVRGVIAGLKQINQLKKVGEEGHVPVVCIDGTPAELDYIRDGYLDATVEQNPFDMGALAVDVAYKYLSGEDENPEKEQYVYPRLITSDNVEDPENWANQIK</sequence>
<dbReference type="CDD" id="cd01536">
    <property type="entry name" value="PBP1_ABC_sugar_binding-like"/>
    <property type="match status" value="1"/>
</dbReference>
<gene>
    <name evidence="7" type="ORF">SAMN02745158_04366</name>
</gene>
<evidence type="ECO:0000256" key="1">
    <source>
        <dbReference type="ARBA" id="ARBA00004196"/>
    </source>
</evidence>
<evidence type="ECO:0000313" key="8">
    <source>
        <dbReference type="Proteomes" id="UP000184245"/>
    </source>
</evidence>
<evidence type="ECO:0000256" key="2">
    <source>
        <dbReference type="ARBA" id="ARBA00007639"/>
    </source>
</evidence>
<protein>
    <submittedName>
        <fullName evidence="7">Ribose transport system substrate-binding protein</fullName>
    </submittedName>
</protein>
<evidence type="ECO:0000256" key="3">
    <source>
        <dbReference type="ARBA" id="ARBA00022729"/>
    </source>
</evidence>
<dbReference type="SUPFAM" id="SSF53822">
    <property type="entry name" value="Periplasmic binding protein-like I"/>
    <property type="match status" value="1"/>
</dbReference>
<evidence type="ECO:0000256" key="4">
    <source>
        <dbReference type="SAM" id="MobiDB-lite"/>
    </source>
</evidence>
<feature type="signal peptide" evidence="5">
    <location>
        <begin position="1"/>
        <end position="20"/>
    </location>
</feature>
<feature type="chain" id="PRO_5039202086" evidence="5">
    <location>
        <begin position="21"/>
        <end position="345"/>
    </location>
</feature>
<feature type="region of interest" description="Disordered" evidence="4">
    <location>
        <begin position="26"/>
        <end position="50"/>
    </location>
</feature>